<dbReference type="EMBL" id="WJBE01000001">
    <property type="protein sequence ID" value="MBC3898200.1"/>
    <property type="molecule type" value="Genomic_DNA"/>
</dbReference>
<dbReference type="Gene3D" id="3.30.1050.10">
    <property type="entry name" value="SCP2 sterol-binding domain"/>
    <property type="match status" value="1"/>
</dbReference>
<dbReference type="InterPro" id="IPR003033">
    <property type="entry name" value="SCP2_sterol-bd_dom"/>
</dbReference>
<keyword evidence="7" id="KW-1185">Reference proteome</keyword>
<dbReference type="Pfam" id="PF03358">
    <property type="entry name" value="FMN_red"/>
    <property type="match status" value="1"/>
</dbReference>
<dbReference type="RefSeq" id="WP_186892935.1">
    <property type="nucleotide sequence ID" value="NZ_WJBE01000001.1"/>
</dbReference>
<dbReference type="InterPro" id="IPR029039">
    <property type="entry name" value="Flavoprotein-like_sf"/>
</dbReference>
<dbReference type="InterPro" id="IPR051796">
    <property type="entry name" value="ISF_SsuE-like"/>
</dbReference>
<reference evidence="6 7" key="1">
    <citation type="journal article" date="2020" name="mSystems">
        <title>Defining Genomic and Predicted Metabolic Features of the Acetobacterium Genus.</title>
        <authorList>
            <person name="Ross D.E."/>
            <person name="Marshall C.W."/>
            <person name="Gulliver D."/>
            <person name="May H.D."/>
            <person name="Norman R.S."/>
        </authorList>
    </citation>
    <scope>NUCLEOTIDE SEQUENCE [LARGE SCALE GENOMIC DNA]</scope>
    <source>
        <strain evidence="6 7">DSM 4132</strain>
    </source>
</reference>
<dbReference type="InterPro" id="IPR005025">
    <property type="entry name" value="FMN_Rdtase-like_dom"/>
</dbReference>
<evidence type="ECO:0000256" key="3">
    <source>
        <dbReference type="SAM" id="Phobius"/>
    </source>
</evidence>
<evidence type="ECO:0000259" key="5">
    <source>
        <dbReference type="Pfam" id="PF03358"/>
    </source>
</evidence>
<feature type="transmembrane region" description="Helical" evidence="3">
    <location>
        <begin position="493"/>
        <end position="512"/>
    </location>
</feature>
<feature type="domain" description="SCP2" evidence="4">
    <location>
        <begin position="268"/>
        <end position="344"/>
    </location>
</feature>
<dbReference type="Pfam" id="PF02036">
    <property type="entry name" value="SCP2"/>
    <property type="match status" value="1"/>
</dbReference>
<dbReference type="PANTHER" id="PTHR43278:SF2">
    <property type="entry name" value="IRON-SULFUR FLAVOPROTEIN"/>
    <property type="match status" value="1"/>
</dbReference>
<evidence type="ECO:0000256" key="2">
    <source>
        <dbReference type="ARBA" id="ARBA00022643"/>
    </source>
</evidence>
<gene>
    <name evidence="6" type="ORF">GH811_01040</name>
</gene>
<dbReference type="PANTHER" id="PTHR43278">
    <property type="entry name" value="NAD(P)H-DEPENDENT FMN-CONTAINING OXIDOREDUCTASE YWQN-RELATED"/>
    <property type="match status" value="1"/>
</dbReference>
<keyword evidence="1" id="KW-0285">Flavoprotein</keyword>
<keyword evidence="2" id="KW-0288">FMN</keyword>
<dbReference type="SUPFAM" id="SSF55718">
    <property type="entry name" value="SCP-like"/>
    <property type="match status" value="1"/>
</dbReference>
<comment type="caution">
    <text evidence="6">The sequence shown here is derived from an EMBL/GenBank/DDBJ whole genome shotgun (WGS) entry which is preliminary data.</text>
</comment>
<keyword evidence="3" id="KW-0812">Transmembrane</keyword>
<feature type="transmembrane region" description="Helical" evidence="3">
    <location>
        <begin position="445"/>
        <end position="463"/>
    </location>
</feature>
<feature type="transmembrane region" description="Helical" evidence="3">
    <location>
        <begin position="518"/>
        <end position="540"/>
    </location>
</feature>
<protein>
    <submittedName>
        <fullName evidence="6">Uncharacterized protein</fullName>
    </submittedName>
</protein>
<dbReference type="Proteomes" id="UP000622405">
    <property type="component" value="Unassembled WGS sequence"/>
</dbReference>
<accession>A0ABR6YSP6</accession>
<feature type="domain" description="NADPH-dependent FMN reductase-like" evidence="5">
    <location>
        <begin position="3"/>
        <end position="108"/>
    </location>
</feature>
<evidence type="ECO:0000313" key="7">
    <source>
        <dbReference type="Proteomes" id="UP000622405"/>
    </source>
</evidence>
<keyword evidence="3" id="KW-0472">Membrane</keyword>
<evidence type="ECO:0000313" key="6">
    <source>
        <dbReference type="EMBL" id="MBC3898200.1"/>
    </source>
</evidence>
<dbReference type="InterPro" id="IPR036527">
    <property type="entry name" value="SCP2_sterol-bd_dom_sf"/>
</dbReference>
<dbReference type="Gene3D" id="3.40.50.360">
    <property type="match status" value="1"/>
</dbReference>
<sequence length="551" mass="62504">MRKVLLLNGSHKSGKSYTMIIAEQFASGLVEHDPETVIETVDLIQKNINACTGCHTCWTTTPGECVFQDDMTELFHQYEDADIVIWATPLYHYGISSAMKKFMERTQPALLPFIDNEGGGTYGHPFRNPEKMLTKKHVLISTCGFPSTKNNYEGVEEQFNNLFGKDKWEKIICVEGELLGIHQLDNLTGPYLDLVKIAGQEYGENLSITPKVREGLSKPFVETPTYLQTTNLSWGVDDTRMKDSDGGLIAWNYMKEVQAAFNPKVRPKMNAVLQIDFTDIKERYQFVIKDETCTLLRNDFARETATININLTTLERILEGKIDAAQSLLEKKYSVVGDMRLFNAFLDGLFGPVNLNPDKKKRLVPISFKNTPYWFFLALCPWIFCFLFADYSPLIGVVIPLMISGILCGIKRGTDLVYFERATLLTFSLLGLMVVTFGSDYQGNTFAIIGYFALALIWAISTLKTIPLTADYTHYFNGRNALKNVLFLRTNRLLCYVWSLVFLAQAGLTLWLNTTLLINFAAILPIILSIPTFVFSLWFLKWHPSEMAKPK</sequence>
<feature type="transmembrane region" description="Helical" evidence="3">
    <location>
        <begin position="422"/>
        <end position="439"/>
    </location>
</feature>
<organism evidence="6 7">
    <name type="scientific">Acetobacterium malicum</name>
    <dbReference type="NCBI Taxonomy" id="52692"/>
    <lineage>
        <taxon>Bacteria</taxon>
        <taxon>Bacillati</taxon>
        <taxon>Bacillota</taxon>
        <taxon>Clostridia</taxon>
        <taxon>Eubacteriales</taxon>
        <taxon>Eubacteriaceae</taxon>
        <taxon>Acetobacterium</taxon>
    </lineage>
</organism>
<evidence type="ECO:0000259" key="4">
    <source>
        <dbReference type="Pfam" id="PF02036"/>
    </source>
</evidence>
<feature type="transmembrane region" description="Helical" evidence="3">
    <location>
        <begin position="395"/>
        <end position="410"/>
    </location>
</feature>
<proteinExistence type="predicted"/>
<dbReference type="SUPFAM" id="SSF52218">
    <property type="entry name" value="Flavoproteins"/>
    <property type="match status" value="1"/>
</dbReference>
<name>A0ABR6YSP6_9FIRM</name>
<evidence type="ECO:0000256" key="1">
    <source>
        <dbReference type="ARBA" id="ARBA00022630"/>
    </source>
</evidence>
<keyword evidence="3" id="KW-1133">Transmembrane helix</keyword>